<dbReference type="SUPFAM" id="SSF52777">
    <property type="entry name" value="CoA-dependent acyltransferases"/>
    <property type="match status" value="1"/>
</dbReference>
<name>A0ABW3QYU8_9PSEU</name>
<evidence type="ECO:0008006" key="4">
    <source>
        <dbReference type="Google" id="ProtNLM"/>
    </source>
</evidence>
<evidence type="ECO:0000313" key="2">
    <source>
        <dbReference type="EMBL" id="MFD1149998.1"/>
    </source>
</evidence>
<accession>A0ABW3QYU8</accession>
<gene>
    <name evidence="2" type="ORF">ACFQ3T_22940</name>
</gene>
<keyword evidence="3" id="KW-1185">Reference proteome</keyword>
<dbReference type="EMBL" id="JBHTLK010000134">
    <property type="protein sequence ID" value="MFD1149998.1"/>
    <property type="molecule type" value="Genomic_DNA"/>
</dbReference>
<dbReference type="RefSeq" id="WP_380725695.1">
    <property type="nucleotide sequence ID" value="NZ_JBHTLK010000134.1"/>
</dbReference>
<comment type="caution">
    <text evidence="2">The sequence shown here is derived from an EMBL/GenBank/DDBJ whole genome shotgun (WGS) entry which is preliminary data.</text>
</comment>
<evidence type="ECO:0000313" key="3">
    <source>
        <dbReference type="Proteomes" id="UP001597168"/>
    </source>
</evidence>
<reference evidence="3" key="1">
    <citation type="journal article" date="2019" name="Int. J. Syst. Evol. Microbiol.">
        <title>The Global Catalogue of Microorganisms (GCM) 10K type strain sequencing project: providing services to taxonomists for standard genome sequencing and annotation.</title>
        <authorList>
            <consortium name="The Broad Institute Genomics Platform"/>
            <consortium name="The Broad Institute Genome Sequencing Center for Infectious Disease"/>
            <person name="Wu L."/>
            <person name="Ma J."/>
        </authorList>
    </citation>
    <scope>NUCLEOTIDE SEQUENCE [LARGE SCALE GENOMIC DNA]</scope>
    <source>
        <strain evidence="3">CCUG 60214</strain>
    </source>
</reference>
<evidence type="ECO:0000256" key="1">
    <source>
        <dbReference type="SAM" id="MobiDB-lite"/>
    </source>
</evidence>
<protein>
    <recommendedName>
        <fullName evidence="4">Condensation domain-containing protein</fullName>
    </recommendedName>
</protein>
<proteinExistence type="predicted"/>
<feature type="region of interest" description="Disordered" evidence="1">
    <location>
        <begin position="121"/>
        <end position="147"/>
    </location>
</feature>
<dbReference type="Proteomes" id="UP001597168">
    <property type="component" value="Unassembled WGS sequence"/>
</dbReference>
<sequence length="147" mass="15746">MATRPVPVTGYECLTVQVRAGLGERRLVDAVRSLLVRHEELRADGVTAESCVHRVGLPSCLVQLAAVDDGVPGGPPLRVVWFDGGPVARVALVVRHDVLVRLPWQVLLPALVSAWKACPQPGLQPSPQPSPQQAARSRPVRLAVPTP</sequence>
<organism evidence="2 3">
    <name type="scientific">Saccharothrix hoggarensis</name>
    <dbReference type="NCBI Taxonomy" id="913853"/>
    <lineage>
        <taxon>Bacteria</taxon>
        <taxon>Bacillati</taxon>
        <taxon>Actinomycetota</taxon>
        <taxon>Actinomycetes</taxon>
        <taxon>Pseudonocardiales</taxon>
        <taxon>Pseudonocardiaceae</taxon>
        <taxon>Saccharothrix</taxon>
    </lineage>
</organism>